<evidence type="ECO:0000313" key="1">
    <source>
        <dbReference type="EMBL" id="RJR26942.1"/>
    </source>
</evidence>
<protein>
    <recommendedName>
        <fullName evidence="3">Polymerase nucleotidyl transferase domain-containing protein</fullName>
    </recommendedName>
</protein>
<dbReference type="SUPFAM" id="SSF81301">
    <property type="entry name" value="Nucleotidyltransferase"/>
    <property type="match status" value="1"/>
</dbReference>
<reference evidence="1 2" key="1">
    <citation type="journal article" date="2017" name="ISME J.">
        <title>Energy and carbon metabolisms in a deep terrestrial subsurface fluid microbial community.</title>
        <authorList>
            <person name="Momper L."/>
            <person name="Jungbluth S.P."/>
            <person name="Lee M.D."/>
            <person name="Amend J.P."/>
        </authorList>
    </citation>
    <scope>NUCLEOTIDE SEQUENCE [LARGE SCALE GENOMIC DNA]</scope>
    <source>
        <strain evidence="1">SURF_46</strain>
    </source>
</reference>
<dbReference type="Gene3D" id="3.30.460.10">
    <property type="entry name" value="Beta Polymerase, domain 2"/>
    <property type="match status" value="1"/>
</dbReference>
<dbReference type="AlphaFoldDB" id="A0A3A4ZCR5"/>
<dbReference type="InterPro" id="IPR043519">
    <property type="entry name" value="NT_sf"/>
</dbReference>
<accession>A0A3A4ZCR5</accession>
<evidence type="ECO:0000313" key="2">
    <source>
        <dbReference type="Proteomes" id="UP000265540"/>
    </source>
</evidence>
<proteinExistence type="predicted"/>
<evidence type="ECO:0008006" key="3">
    <source>
        <dbReference type="Google" id="ProtNLM"/>
    </source>
</evidence>
<name>A0A3A4ZCR5_UNCKA</name>
<organism evidence="1 2">
    <name type="scientific">candidate division WWE3 bacterium</name>
    <dbReference type="NCBI Taxonomy" id="2053526"/>
    <lineage>
        <taxon>Bacteria</taxon>
        <taxon>Katanobacteria</taxon>
    </lineage>
</organism>
<comment type="caution">
    <text evidence="1">The sequence shown here is derived from an EMBL/GenBank/DDBJ whole genome shotgun (WGS) entry which is preliminary data.</text>
</comment>
<sequence>MPRQRANERACDKAIKTTLTYRSIFKYPLTFYQLSTFLISSKTFDYVFFKNELQKMAKKNYIQTKGGKFYLNSIKPVSWELRKKYTEQILAENKHIFDLLKTIPWIKLLGVTGSVAAYNADKRSDIDIFIITSKNRLWLTRGFTALLLKIVNAYVRVDAEPGKICPNLFIDESYLTWPPEKRNVYTAHEICMLQPIFQRDDAYFRFLKANDWVKKYFPNFVLDYPEAFKVKSKKSIVDEIEKYVMGLQISYMRKKKTKEITEKHIIHFNKHDNGPRILEAFKKY</sequence>
<dbReference type="Proteomes" id="UP000265540">
    <property type="component" value="Unassembled WGS sequence"/>
</dbReference>
<gene>
    <name evidence="1" type="ORF">C4561_04155</name>
</gene>
<dbReference type="EMBL" id="QZJF01000017">
    <property type="protein sequence ID" value="RJR26942.1"/>
    <property type="molecule type" value="Genomic_DNA"/>
</dbReference>